<comment type="caution">
    <text evidence="1">The sequence shown here is derived from an EMBL/GenBank/DDBJ whole genome shotgun (WGS) entry which is preliminary data.</text>
</comment>
<evidence type="ECO:0000313" key="2">
    <source>
        <dbReference type="Proteomes" id="UP001597280"/>
    </source>
</evidence>
<dbReference type="RefSeq" id="WP_137770346.1">
    <property type="nucleotide sequence ID" value="NZ_BAAAIS010000003.1"/>
</dbReference>
<organism evidence="1 2">
    <name type="scientific">Brachybacterium rhamnosum</name>
    <dbReference type="NCBI Taxonomy" id="173361"/>
    <lineage>
        <taxon>Bacteria</taxon>
        <taxon>Bacillati</taxon>
        <taxon>Actinomycetota</taxon>
        <taxon>Actinomycetes</taxon>
        <taxon>Micrococcales</taxon>
        <taxon>Dermabacteraceae</taxon>
        <taxon>Brachybacterium</taxon>
    </lineage>
</organism>
<proteinExistence type="predicted"/>
<evidence type="ECO:0000313" key="1">
    <source>
        <dbReference type="EMBL" id="MFD1836513.1"/>
    </source>
</evidence>
<dbReference type="Gene3D" id="3.40.50.2000">
    <property type="entry name" value="Glycogen Phosphorylase B"/>
    <property type="match status" value="1"/>
</dbReference>
<sequence length="497" mass="54729">MSRQAVVRAVRTHALRWAARGGRALPGAPGDRARYMDTVDRMDRGELPVDGAEVQEALLARSDALVAAGKPEEALGWFDKALRMAYHPALHYDATPSPLATDPSAFLAPFRAARLGPLLLDLPAHDPGPRRPAPRTAEDGAPVRLLVVAQRNWTFVDPVIESLGARGVEIRRFEVDSLPVAERPSRERVLRARLDLALHGRRLPTPAPLAEQIEWADVVLVEWGHHVLTWMSLLELMPRRTVARFHRFEVYTPFPLLTVYPVIDRVLFVSGHVRILLDHLTPHLSRAGSVLEVENFLAHGLGPEPGAGHDPHLLAQVGWVRPVKDVLFTLDLLERLRETDPRFRLLLVGPGLPDSSADDSAHERKVRARLAALPAGSVQILGPRDDVPDVLAGAGWIVSSSLVEGVHEAVMEGLAAGCLPLVRDWPGARAYGGARTIYREDWVVADVDAAAERVRSVLEGGDLAALSQDARRWVVARRSPEYVVQRYEDAIVPGRRP</sequence>
<dbReference type="SUPFAM" id="SSF53756">
    <property type="entry name" value="UDP-Glycosyltransferase/glycogen phosphorylase"/>
    <property type="match status" value="1"/>
</dbReference>
<dbReference type="EMBL" id="JBHUFL010000003">
    <property type="protein sequence ID" value="MFD1836513.1"/>
    <property type="molecule type" value="Genomic_DNA"/>
</dbReference>
<keyword evidence="1" id="KW-0328">Glycosyltransferase</keyword>
<accession>A0ABW4Q155</accession>
<dbReference type="PANTHER" id="PTHR12526">
    <property type="entry name" value="GLYCOSYLTRANSFERASE"/>
    <property type="match status" value="1"/>
</dbReference>
<keyword evidence="2" id="KW-1185">Reference proteome</keyword>
<dbReference type="GO" id="GO:0016757">
    <property type="term" value="F:glycosyltransferase activity"/>
    <property type="evidence" value="ECO:0007669"/>
    <property type="project" value="UniProtKB-KW"/>
</dbReference>
<dbReference type="Pfam" id="PF13692">
    <property type="entry name" value="Glyco_trans_1_4"/>
    <property type="match status" value="1"/>
</dbReference>
<gene>
    <name evidence="1" type="ORF">ACFSDA_15715</name>
</gene>
<dbReference type="PANTHER" id="PTHR12526:SF638">
    <property type="entry name" value="SPORE COAT PROTEIN SA"/>
    <property type="match status" value="1"/>
</dbReference>
<reference evidence="2" key="1">
    <citation type="journal article" date="2019" name="Int. J. Syst. Evol. Microbiol.">
        <title>The Global Catalogue of Microorganisms (GCM) 10K type strain sequencing project: providing services to taxonomists for standard genome sequencing and annotation.</title>
        <authorList>
            <consortium name="The Broad Institute Genomics Platform"/>
            <consortium name="The Broad Institute Genome Sequencing Center for Infectious Disease"/>
            <person name="Wu L."/>
            <person name="Ma J."/>
        </authorList>
    </citation>
    <scope>NUCLEOTIDE SEQUENCE [LARGE SCALE GENOMIC DNA]</scope>
    <source>
        <strain evidence="2">JCM 11650</strain>
    </source>
</reference>
<dbReference type="EC" id="2.4.-.-" evidence="1"/>
<keyword evidence="1" id="KW-0808">Transferase</keyword>
<dbReference type="Proteomes" id="UP001597280">
    <property type="component" value="Unassembled WGS sequence"/>
</dbReference>
<name>A0ABW4Q155_9MICO</name>
<protein>
    <submittedName>
        <fullName evidence="1">Glycosyltransferase</fullName>
        <ecNumber evidence="1">2.4.-.-</ecNumber>
    </submittedName>
</protein>